<dbReference type="InterPro" id="IPR051122">
    <property type="entry name" value="SDR_DHRS6-like"/>
</dbReference>
<dbReference type="CDD" id="cd05233">
    <property type="entry name" value="SDR_c"/>
    <property type="match status" value="1"/>
</dbReference>
<evidence type="ECO:0000256" key="3">
    <source>
        <dbReference type="ARBA" id="ARBA00023002"/>
    </source>
</evidence>
<dbReference type="SUPFAM" id="SSF51735">
    <property type="entry name" value="NAD(P)-binding Rossmann-fold domains"/>
    <property type="match status" value="1"/>
</dbReference>
<keyword evidence="2" id="KW-0521">NADP</keyword>
<evidence type="ECO:0000313" key="4">
    <source>
        <dbReference type="EMBL" id="KAL1886242.1"/>
    </source>
</evidence>
<organism evidence="4 5">
    <name type="scientific">Paecilomyces lecythidis</name>
    <dbReference type="NCBI Taxonomy" id="3004212"/>
    <lineage>
        <taxon>Eukaryota</taxon>
        <taxon>Fungi</taxon>
        <taxon>Dikarya</taxon>
        <taxon>Ascomycota</taxon>
        <taxon>Pezizomycotina</taxon>
        <taxon>Eurotiomycetes</taxon>
        <taxon>Eurotiomycetidae</taxon>
        <taxon>Eurotiales</taxon>
        <taxon>Thermoascaceae</taxon>
        <taxon>Paecilomyces</taxon>
    </lineage>
</organism>
<keyword evidence="5" id="KW-1185">Reference proteome</keyword>
<name>A0ABR3YEK3_9EURO</name>
<dbReference type="EMBL" id="JAVDPF010000001">
    <property type="protein sequence ID" value="KAL1886242.1"/>
    <property type="molecule type" value="Genomic_DNA"/>
</dbReference>
<reference evidence="4 5" key="1">
    <citation type="journal article" date="2024" name="IMA Fungus">
        <title>IMA Genome - F19 : A genome assembly and annotation guide to empower mycologists, including annotated draft genome sequences of Ceratocystis pirilliformis, Diaporthe australafricana, Fusarium ophioides, Paecilomyces lecythidis, and Sporothrix stenoceras.</title>
        <authorList>
            <person name="Aylward J."/>
            <person name="Wilson A.M."/>
            <person name="Visagie C.M."/>
            <person name="Spraker J."/>
            <person name="Barnes I."/>
            <person name="Buitendag C."/>
            <person name="Ceriani C."/>
            <person name="Del Mar Angel L."/>
            <person name="du Plessis D."/>
            <person name="Fuchs T."/>
            <person name="Gasser K."/>
            <person name="Kramer D."/>
            <person name="Li W."/>
            <person name="Munsamy K."/>
            <person name="Piso A."/>
            <person name="Price J.L."/>
            <person name="Sonnekus B."/>
            <person name="Thomas C."/>
            <person name="van der Nest A."/>
            <person name="van Dijk A."/>
            <person name="van Heerden A."/>
            <person name="van Vuuren N."/>
            <person name="Yilmaz N."/>
            <person name="Duong T.A."/>
            <person name="van der Merwe N.A."/>
            <person name="Wingfield M.J."/>
            <person name="Wingfield B.D."/>
        </authorList>
    </citation>
    <scope>NUCLEOTIDE SEQUENCE [LARGE SCALE GENOMIC DNA]</scope>
    <source>
        <strain evidence="4 5">CMW 18167</strain>
    </source>
</reference>
<protein>
    <submittedName>
        <fullName evidence="4">Uncharacterized protein</fullName>
    </submittedName>
</protein>
<dbReference type="Gene3D" id="3.40.50.720">
    <property type="entry name" value="NAD(P)-binding Rossmann-like Domain"/>
    <property type="match status" value="1"/>
</dbReference>
<evidence type="ECO:0000256" key="2">
    <source>
        <dbReference type="ARBA" id="ARBA00022857"/>
    </source>
</evidence>
<gene>
    <name evidence="4" type="ORF">Plec18167_000171</name>
</gene>
<comment type="caution">
    <text evidence="4">The sequence shown here is derived from an EMBL/GenBank/DDBJ whole genome shotgun (WGS) entry which is preliminary data.</text>
</comment>
<keyword evidence="3" id="KW-0560">Oxidoreductase</keyword>
<dbReference type="PANTHER" id="PTHR43477:SF1">
    <property type="entry name" value="DIHYDROANTICAPSIN 7-DEHYDROGENASE"/>
    <property type="match status" value="1"/>
</dbReference>
<evidence type="ECO:0000256" key="1">
    <source>
        <dbReference type="ARBA" id="ARBA00006484"/>
    </source>
</evidence>
<dbReference type="Pfam" id="PF23441">
    <property type="entry name" value="SDR"/>
    <property type="match status" value="1"/>
</dbReference>
<dbReference type="Proteomes" id="UP001583193">
    <property type="component" value="Unassembled WGS sequence"/>
</dbReference>
<proteinExistence type="inferred from homology"/>
<dbReference type="InterPro" id="IPR057571">
    <property type="entry name" value="SDR_PhqE-like"/>
</dbReference>
<sequence length="267" mass="28674">MASFKYINKLQGKRVLIFGGTSGMGYAVAEALVEHHAHVIISSSNREKLTRAVQRLRTSYPDILKDDNDIVTIPCDLSQTDALEGNLRDLFKTASENGTKKIDHVVFTAGNPMNVAGGITGTDINIVNSLMAVRVFAPTMIAKVIATTDYVNKSVATSFTMTSGTAHIRPRKTWSIVAMFSGALQGLVSGLAVDLAPIRVNVVNPGFVQTELASRLGTEALEKAKDATLTKRIAQPEEIAEAYLYLMKDTSVDGTAILSDNGKVLCA</sequence>
<accession>A0ABR3YEK3</accession>
<comment type="similarity">
    <text evidence="1">Belongs to the short-chain dehydrogenases/reductases (SDR) family.</text>
</comment>
<dbReference type="InterPro" id="IPR036291">
    <property type="entry name" value="NAD(P)-bd_dom_sf"/>
</dbReference>
<dbReference type="PRINTS" id="PR00081">
    <property type="entry name" value="GDHRDH"/>
</dbReference>
<evidence type="ECO:0000313" key="5">
    <source>
        <dbReference type="Proteomes" id="UP001583193"/>
    </source>
</evidence>
<dbReference type="InterPro" id="IPR002347">
    <property type="entry name" value="SDR_fam"/>
</dbReference>
<dbReference type="PANTHER" id="PTHR43477">
    <property type="entry name" value="DIHYDROANTICAPSIN 7-DEHYDROGENASE"/>
    <property type="match status" value="1"/>
</dbReference>